<name>A0A938Y841_9ACTN</name>
<organism evidence="5 6">
    <name type="scientific">Nakamurella leprariae</name>
    <dbReference type="NCBI Taxonomy" id="2803911"/>
    <lineage>
        <taxon>Bacteria</taxon>
        <taxon>Bacillati</taxon>
        <taxon>Actinomycetota</taxon>
        <taxon>Actinomycetes</taxon>
        <taxon>Nakamurellales</taxon>
        <taxon>Nakamurellaceae</taxon>
        <taxon>Nakamurella</taxon>
    </lineage>
</organism>
<evidence type="ECO:0000313" key="5">
    <source>
        <dbReference type="EMBL" id="MBM9467776.1"/>
    </source>
</evidence>
<dbReference type="EMBL" id="JAERWK010000012">
    <property type="protein sequence ID" value="MBM9467776.1"/>
    <property type="molecule type" value="Genomic_DNA"/>
</dbReference>
<keyword evidence="2 3" id="KW-0378">Hydrolase</keyword>
<dbReference type="EC" id="3.1.1.-" evidence="3"/>
<comment type="caution">
    <text evidence="5">The sequence shown here is derived from an EMBL/GenBank/DDBJ whole genome shotgun (WGS) entry which is preliminary data.</text>
</comment>
<protein>
    <recommendedName>
        <fullName evidence="3">Carboxylic ester hydrolase</fullName>
        <ecNumber evidence="3">3.1.1.-</ecNumber>
    </recommendedName>
</protein>
<dbReference type="Pfam" id="PF00135">
    <property type="entry name" value="COesterase"/>
    <property type="match status" value="1"/>
</dbReference>
<dbReference type="GO" id="GO:0016787">
    <property type="term" value="F:hydrolase activity"/>
    <property type="evidence" value="ECO:0007669"/>
    <property type="project" value="UniProtKB-KW"/>
</dbReference>
<reference evidence="5" key="1">
    <citation type="submission" date="2021-01" db="EMBL/GenBank/DDBJ databases">
        <title>YIM 132084 draft genome.</title>
        <authorList>
            <person name="An D."/>
        </authorList>
    </citation>
    <scope>NUCLEOTIDE SEQUENCE</scope>
    <source>
        <strain evidence="5">YIM 132084</strain>
    </source>
</reference>
<dbReference type="InterPro" id="IPR002018">
    <property type="entry name" value="CarbesteraseB"/>
</dbReference>
<gene>
    <name evidence="5" type="ORF">JL106_10835</name>
</gene>
<proteinExistence type="inferred from homology"/>
<evidence type="ECO:0000256" key="1">
    <source>
        <dbReference type="ARBA" id="ARBA00005964"/>
    </source>
</evidence>
<dbReference type="SUPFAM" id="SSF53474">
    <property type="entry name" value="alpha/beta-Hydrolases"/>
    <property type="match status" value="1"/>
</dbReference>
<dbReference type="AlphaFoldDB" id="A0A938Y841"/>
<sequence length="539" mass="57080">MVTAQPVPTTRSTTAAVETGSLEGSLDEATGVRSFRGVPYAAPPIGELRWRPPRPAAPWTGVRAATRFGPSAWQFPPPPESLYSGGETEFSEDCLHLNVWTAATGTDADRGEARPVLVWFHFGAYQFGSASNPAYDGTALAAAGLVVVSVNHRLGRIGFLAHPELSAESGYGGSGNYGLMDQIAALQWVQRNVAAFGGDPGNVTIAGVSAGGNSVHNLRSSPLAAGLFHKSIAQSGPGVAPALGGYGHPANPSTLAAGEAAGAELAELLGASSLADLRALPAERVMAVQLPRAAGPWSFDLIPGAAISLHVFDSGYPVIDGHVLPQTPLQAYASGTAIDVPAITGNAGNEASGLPYLATLERYHQWVAQEFGDDAAEVLELYPAETDDEARRSSWEVVADQIFVWSSWTAARLQTARLSAPAWYYRFLRQPPIPADGAVVERAYAGAFHGADVLYAFGTLDVRDWPWTEQDRALSAAMIRAWVAFATTGDPDDGSGAWPRFTPDAVRIWDLEPATGALGPDRRRMAFWDRRNRLDGLAG</sequence>
<dbReference type="InterPro" id="IPR019826">
    <property type="entry name" value="Carboxylesterase_B_AS"/>
</dbReference>
<evidence type="ECO:0000259" key="4">
    <source>
        <dbReference type="Pfam" id="PF00135"/>
    </source>
</evidence>
<keyword evidence="6" id="KW-1185">Reference proteome</keyword>
<evidence type="ECO:0000313" key="6">
    <source>
        <dbReference type="Proteomes" id="UP000663792"/>
    </source>
</evidence>
<feature type="domain" description="Carboxylesterase type B" evidence="4">
    <location>
        <begin position="13"/>
        <end position="526"/>
    </location>
</feature>
<dbReference type="InterPro" id="IPR029058">
    <property type="entry name" value="AB_hydrolase_fold"/>
</dbReference>
<dbReference type="Proteomes" id="UP000663792">
    <property type="component" value="Unassembled WGS sequence"/>
</dbReference>
<dbReference type="PANTHER" id="PTHR11559">
    <property type="entry name" value="CARBOXYLESTERASE"/>
    <property type="match status" value="1"/>
</dbReference>
<dbReference type="PROSITE" id="PS00122">
    <property type="entry name" value="CARBOXYLESTERASE_B_1"/>
    <property type="match status" value="1"/>
</dbReference>
<accession>A0A938Y841</accession>
<evidence type="ECO:0000256" key="2">
    <source>
        <dbReference type="ARBA" id="ARBA00022801"/>
    </source>
</evidence>
<comment type="similarity">
    <text evidence="1 3">Belongs to the type-B carboxylesterase/lipase family.</text>
</comment>
<evidence type="ECO:0000256" key="3">
    <source>
        <dbReference type="RuleBase" id="RU361235"/>
    </source>
</evidence>
<dbReference type="InterPro" id="IPR050309">
    <property type="entry name" value="Type-B_Carboxylest/Lipase"/>
</dbReference>
<dbReference type="Gene3D" id="3.40.50.1820">
    <property type="entry name" value="alpha/beta hydrolase"/>
    <property type="match status" value="1"/>
</dbReference>